<dbReference type="Gene3D" id="3.30.420.10">
    <property type="entry name" value="Ribonuclease H-like superfamily/Ribonuclease H"/>
    <property type="match status" value="1"/>
</dbReference>
<dbReference type="GO" id="GO:0008408">
    <property type="term" value="F:3'-5' exonuclease activity"/>
    <property type="evidence" value="ECO:0007669"/>
    <property type="project" value="InterPro"/>
</dbReference>
<dbReference type="SUPFAM" id="SSF53098">
    <property type="entry name" value="Ribonuclease H-like"/>
    <property type="match status" value="1"/>
</dbReference>
<accession>A0A6J6DP62</accession>
<evidence type="ECO:0000259" key="2">
    <source>
        <dbReference type="Pfam" id="PF01612"/>
    </source>
</evidence>
<dbReference type="GO" id="GO:0006139">
    <property type="term" value="P:nucleobase-containing compound metabolic process"/>
    <property type="evidence" value="ECO:0007669"/>
    <property type="project" value="InterPro"/>
</dbReference>
<feature type="region of interest" description="Disordered" evidence="1">
    <location>
        <begin position="287"/>
        <end position="306"/>
    </location>
</feature>
<dbReference type="InterPro" id="IPR044876">
    <property type="entry name" value="HRDC_dom_sf"/>
</dbReference>
<protein>
    <submittedName>
        <fullName evidence="4">Unannotated protein</fullName>
    </submittedName>
</protein>
<feature type="domain" description="3'-5' exonuclease C-terminal" evidence="3">
    <location>
        <begin position="198"/>
        <end position="282"/>
    </location>
</feature>
<dbReference type="InterPro" id="IPR002562">
    <property type="entry name" value="3'-5'_exonuclease_dom"/>
</dbReference>
<gene>
    <name evidence="4" type="ORF">UFOPK1650_00392</name>
</gene>
<dbReference type="GO" id="GO:0000166">
    <property type="term" value="F:nucleotide binding"/>
    <property type="evidence" value="ECO:0007669"/>
    <property type="project" value="InterPro"/>
</dbReference>
<organism evidence="4">
    <name type="scientific">freshwater metagenome</name>
    <dbReference type="NCBI Taxonomy" id="449393"/>
    <lineage>
        <taxon>unclassified sequences</taxon>
        <taxon>metagenomes</taxon>
        <taxon>ecological metagenomes</taxon>
    </lineage>
</organism>
<evidence type="ECO:0000313" key="4">
    <source>
        <dbReference type="EMBL" id="CAB4564709.1"/>
    </source>
</evidence>
<name>A0A6J6DP62_9ZZZZ</name>
<dbReference type="Pfam" id="PF18305">
    <property type="entry name" value="DNA_pol_A_exoN"/>
    <property type="match status" value="1"/>
</dbReference>
<dbReference type="PANTHER" id="PTHR47649">
    <property type="entry name" value="RIBONUCLEASE D"/>
    <property type="match status" value="1"/>
</dbReference>
<feature type="compositionally biased region" description="Acidic residues" evidence="1">
    <location>
        <begin position="296"/>
        <end position="306"/>
    </location>
</feature>
<dbReference type="InterPro" id="IPR012337">
    <property type="entry name" value="RNaseH-like_sf"/>
</dbReference>
<dbReference type="Pfam" id="PF01612">
    <property type="entry name" value="DNA_pol_A_exo1"/>
    <property type="match status" value="1"/>
</dbReference>
<dbReference type="InterPro" id="IPR036397">
    <property type="entry name" value="RNaseH_sf"/>
</dbReference>
<evidence type="ECO:0000259" key="3">
    <source>
        <dbReference type="Pfam" id="PF18305"/>
    </source>
</evidence>
<dbReference type="AlphaFoldDB" id="A0A6J6DP62"/>
<dbReference type="PANTHER" id="PTHR47649:SF1">
    <property type="entry name" value="RIBONUCLEASE D"/>
    <property type="match status" value="1"/>
</dbReference>
<dbReference type="EMBL" id="CAEZTJ010000036">
    <property type="protein sequence ID" value="CAB4564709.1"/>
    <property type="molecule type" value="Genomic_DNA"/>
</dbReference>
<evidence type="ECO:0000256" key="1">
    <source>
        <dbReference type="SAM" id="MobiDB-lite"/>
    </source>
</evidence>
<dbReference type="InterPro" id="IPR051086">
    <property type="entry name" value="RNase_D-like"/>
</dbReference>
<proteinExistence type="predicted"/>
<dbReference type="Gene3D" id="1.10.150.80">
    <property type="entry name" value="HRDC domain"/>
    <property type="match status" value="2"/>
</dbReference>
<sequence>MGLGPLTEQLLALSLAKEHSAVDWSIRPLHPEWKNYAALDVDVLPDLRDALIAILESQGKLDLALEEFRSVLSAKDPEPKKDPWRRTSGIHHVKGRRGLAIVRELWLERDRLARERDIAAGRLFPDFAISDLAIASRNLSEEEFRAGAKEIFHGSQHFQRHYRKFKREYFDSWSEAIIRALTLPEEKLPPMRATSDALPPVKIWKERAPLAYARLTHARFNLQEVASGLLMPLENLISPELVRRICWMSEKERFTGETLQATLDQLGARPWQIDRSLDAIFRSLSESEPLVVPESNPEEEDSTSLA</sequence>
<dbReference type="GO" id="GO:0003676">
    <property type="term" value="F:nucleic acid binding"/>
    <property type="evidence" value="ECO:0007669"/>
    <property type="project" value="InterPro"/>
</dbReference>
<reference evidence="4" key="1">
    <citation type="submission" date="2020-05" db="EMBL/GenBank/DDBJ databases">
        <authorList>
            <person name="Chiriac C."/>
            <person name="Salcher M."/>
            <person name="Ghai R."/>
            <person name="Kavagutti S V."/>
        </authorList>
    </citation>
    <scope>NUCLEOTIDE SEQUENCE</scope>
</reference>
<dbReference type="InterPro" id="IPR041605">
    <property type="entry name" value="Exo_C"/>
</dbReference>
<dbReference type="InterPro" id="IPR010997">
    <property type="entry name" value="HRDC-like_sf"/>
</dbReference>
<dbReference type="SUPFAM" id="SSF47819">
    <property type="entry name" value="HRDC-like"/>
    <property type="match status" value="1"/>
</dbReference>
<feature type="domain" description="3'-5' exonuclease" evidence="2">
    <location>
        <begin position="2"/>
        <end position="54"/>
    </location>
</feature>